<dbReference type="EMBL" id="ADVL01000022">
    <property type="protein sequence ID" value="EFH13691.1"/>
    <property type="molecule type" value="Genomic_DNA"/>
</dbReference>
<keyword evidence="3" id="KW-1185">Reference proteome</keyword>
<evidence type="ECO:0000313" key="3">
    <source>
        <dbReference type="Proteomes" id="UP000005324"/>
    </source>
</evidence>
<evidence type="ECO:0000256" key="1">
    <source>
        <dbReference type="SAM" id="MobiDB-lite"/>
    </source>
</evidence>
<feature type="compositionally biased region" description="Basic and acidic residues" evidence="1">
    <location>
        <begin position="74"/>
        <end position="87"/>
    </location>
</feature>
<name>D5RG79_9PROT</name>
<protein>
    <submittedName>
        <fullName evidence="2">Uncharacterized protein</fullName>
    </submittedName>
</protein>
<proteinExistence type="predicted"/>
<feature type="region of interest" description="Disordered" evidence="1">
    <location>
        <begin position="1"/>
        <end position="106"/>
    </location>
</feature>
<accession>D5RG79</accession>
<dbReference type="Proteomes" id="UP000005324">
    <property type="component" value="Unassembled WGS sequence"/>
</dbReference>
<feature type="compositionally biased region" description="Basic and acidic residues" evidence="1">
    <location>
        <begin position="42"/>
        <end position="57"/>
    </location>
</feature>
<organism evidence="2 3">
    <name type="scientific">Pseudoroseomonas cervicalis ATCC 49957</name>
    <dbReference type="NCBI Taxonomy" id="525371"/>
    <lineage>
        <taxon>Bacteria</taxon>
        <taxon>Pseudomonadati</taxon>
        <taxon>Pseudomonadota</taxon>
        <taxon>Alphaproteobacteria</taxon>
        <taxon>Acetobacterales</taxon>
        <taxon>Roseomonadaceae</taxon>
        <taxon>Roseomonas</taxon>
    </lineage>
</organism>
<comment type="caution">
    <text evidence="2">The sequence shown here is derived from an EMBL/GenBank/DDBJ whole genome shotgun (WGS) entry which is preliminary data.</text>
</comment>
<evidence type="ECO:0000313" key="2">
    <source>
        <dbReference type="EMBL" id="EFH13691.1"/>
    </source>
</evidence>
<reference evidence="2 3" key="1">
    <citation type="submission" date="2010-04" db="EMBL/GenBank/DDBJ databases">
        <authorList>
            <person name="Qin X."/>
            <person name="Bachman B."/>
            <person name="Battles P."/>
            <person name="Bell A."/>
            <person name="Bess C."/>
            <person name="Bickham C."/>
            <person name="Chaboub L."/>
            <person name="Chen D."/>
            <person name="Coyle M."/>
            <person name="Deiros D.R."/>
            <person name="Dinh H."/>
            <person name="Forbes L."/>
            <person name="Fowler G."/>
            <person name="Francisco L."/>
            <person name="Fu Q."/>
            <person name="Gubbala S."/>
            <person name="Hale W."/>
            <person name="Han Y."/>
            <person name="Hemphill L."/>
            <person name="Highlander S.K."/>
            <person name="Hirani K."/>
            <person name="Hogues M."/>
            <person name="Jackson L."/>
            <person name="Jakkamsetti A."/>
            <person name="Javaid M."/>
            <person name="Jiang H."/>
            <person name="Korchina V."/>
            <person name="Kovar C."/>
            <person name="Lara F."/>
            <person name="Lee S."/>
            <person name="Mata R."/>
            <person name="Mathew T."/>
            <person name="Moen C."/>
            <person name="Morales K."/>
            <person name="Munidasa M."/>
            <person name="Nazareth L."/>
            <person name="Ngo R."/>
            <person name="Nguyen L."/>
            <person name="Okwuonu G."/>
            <person name="Ongeri F."/>
            <person name="Patil S."/>
            <person name="Petrosino J."/>
            <person name="Pham C."/>
            <person name="Pham P."/>
            <person name="Pu L.-L."/>
            <person name="Puazo M."/>
            <person name="Raj R."/>
            <person name="Reid J."/>
            <person name="Rouhana J."/>
            <person name="Saada N."/>
            <person name="Shang Y."/>
            <person name="Simmons D."/>
            <person name="Thornton R."/>
            <person name="Warren J."/>
            <person name="Weissenberger G."/>
            <person name="Zhang J."/>
            <person name="Zhang L."/>
            <person name="Zhou C."/>
            <person name="Zhu D."/>
            <person name="Muzny D."/>
            <person name="Worley K."/>
            <person name="Gibbs R."/>
        </authorList>
    </citation>
    <scope>NUCLEOTIDE SEQUENCE [LARGE SCALE GENOMIC DNA]</scope>
    <source>
        <strain evidence="2 3">ATCC 49957</strain>
    </source>
</reference>
<sequence length="106" mass="11386">MRDASLACPPVGVATSLFGAPTRRDADRGYPQGARDLSTGRTRRDADRVGTPRRDADTGSSFRRHGLGATPSRTRRDTDASSSEGRHVLPQASDCKKELGSDNLMT</sequence>
<dbReference type="HOGENOM" id="CLU_2221232_0_0_5"/>
<gene>
    <name evidence="2" type="ORF">HMPREF0731_0088</name>
</gene>
<dbReference type="AlphaFoldDB" id="D5RG79"/>